<protein>
    <submittedName>
        <fullName evidence="2">TRAP dicarboxylate transporter-DctP subunit</fullName>
    </submittedName>
</protein>
<sequence>MKKLGIKLSVILVLLLLITGVLTACGGGETPAEAETEGEVTTEVESDDDYKLVLRLSHVFSPEEQLTKSMDLVADSIYEKTNGAIEIQTFPQGQIAAYKDGVEQVVRGADFISVEDPSYIGDYVPDFTAMVGPMLYDTYAEYVAMTDTELVADMKRRAEEKGIKILSLDYVFGFRNVITDKVIETPADLNGVRLRVPGSQLFIETLNAMGANSTPLPWGETISAMQQGVVDGIEGSEFTNLGNSIYEVRKNVALTRHFLGACGVYISTDVWDGIPAKYQKIIQDEYNAGAIHMVELLTEQHAGVVEELESYGVQFNEVDREAFVEATAHIYDTFPGLTPGIYDLLQEELAIIRGQ</sequence>
<dbReference type="CDD" id="cd13669">
    <property type="entry name" value="PBP2_TRAP_TM0322_like"/>
    <property type="match status" value="1"/>
</dbReference>
<dbReference type="Gene3D" id="3.40.190.170">
    <property type="entry name" value="Bacterial extracellular solute-binding protein, family 7"/>
    <property type="match status" value="1"/>
</dbReference>
<keyword evidence="3" id="KW-1185">Reference proteome</keyword>
<dbReference type="eggNOG" id="COG1638">
    <property type="taxonomic scope" value="Bacteria"/>
</dbReference>
<keyword evidence="1" id="KW-0732">Signal</keyword>
<proteinExistence type="predicted"/>
<name>A6TKR7_ALKMQ</name>
<dbReference type="NCBIfam" id="NF037995">
    <property type="entry name" value="TRAP_S1"/>
    <property type="match status" value="1"/>
</dbReference>
<gene>
    <name evidence="2" type="ordered locus">Amet_0558</name>
</gene>
<dbReference type="HOGENOM" id="CLU_036176_4_1_9"/>
<organism evidence="2 3">
    <name type="scientific">Alkaliphilus metalliredigens (strain QYMF)</name>
    <dbReference type="NCBI Taxonomy" id="293826"/>
    <lineage>
        <taxon>Bacteria</taxon>
        <taxon>Bacillati</taxon>
        <taxon>Bacillota</taxon>
        <taxon>Clostridia</taxon>
        <taxon>Peptostreptococcales</taxon>
        <taxon>Natronincolaceae</taxon>
        <taxon>Alkaliphilus</taxon>
    </lineage>
</organism>
<dbReference type="KEGG" id="amt:Amet_0558"/>
<dbReference type="Proteomes" id="UP000001572">
    <property type="component" value="Chromosome"/>
</dbReference>
<accession>A6TKR7</accession>
<dbReference type="PANTHER" id="PTHR33376">
    <property type="match status" value="1"/>
</dbReference>
<evidence type="ECO:0000256" key="1">
    <source>
        <dbReference type="ARBA" id="ARBA00022729"/>
    </source>
</evidence>
<dbReference type="Pfam" id="PF03480">
    <property type="entry name" value="DctP"/>
    <property type="match status" value="1"/>
</dbReference>
<dbReference type="AlphaFoldDB" id="A6TKR7"/>
<evidence type="ECO:0000313" key="3">
    <source>
        <dbReference type="Proteomes" id="UP000001572"/>
    </source>
</evidence>
<reference evidence="3" key="1">
    <citation type="journal article" date="2016" name="Genome Announc.">
        <title>Complete genome sequence of Alkaliphilus metalliredigens strain QYMF, an alkaliphilic and metal-reducing bacterium isolated from borax-contaminated leachate ponds.</title>
        <authorList>
            <person name="Hwang C."/>
            <person name="Copeland A."/>
            <person name="Lucas S."/>
            <person name="Lapidus A."/>
            <person name="Barry K."/>
            <person name="Detter J.C."/>
            <person name="Glavina Del Rio T."/>
            <person name="Hammon N."/>
            <person name="Israni S."/>
            <person name="Dalin E."/>
            <person name="Tice H."/>
            <person name="Pitluck S."/>
            <person name="Chertkov O."/>
            <person name="Brettin T."/>
            <person name="Bruce D."/>
            <person name="Han C."/>
            <person name="Schmutz J."/>
            <person name="Larimer F."/>
            <person name="Land M.L."/>
            <person name="Hauser L."/>
            <person name="Kyrpides N."/>
            <person name="Mikhailova N."/>
            <person name="Ye Q."/>
            <person name="Zhou J."/>
            <person name="Richardson P."/>
            <person name="Fields M.W."/>
        </authorList>
    </citation>
    <scope>NUCLEOTIDE SEQUENCE [LARGE SCALE GENOMIC DNA]</scope>
    <source>
        <strain evidence="3">QYMF</strain>
    </source>
</reference>
<dbReference type="PANTHER" id="PTHR33376:SF3">
    <property type="entry name" value="C4-DICARBOXYLATE-BINDING PROTEIN"/>
    <property type="match status" value="1"/>
</dbReference>
<dbReference type="GO" id="GO:0055085">
    <property type="term" value="P:transmembrane transport"/>
    <property type="evidence" value="ECO:0007669"/>
    <property type="project" value="InterPro"/>
</dbReference>
<dbReference type="EMBL" id="CP000724">
    <property type="protein sequence ID" value="ABR46785.1"/>
    <property type="molecule type" value="Genomic_DNA"/>
</dbReference>
<evidence type="ECO:0000313" key="2">
    <source>
        <dbReference type="EMBL" id="ABR46785.1"/>
    </source>
</evidence>
<dbReference type="InterPro" id="IPR018389">
    <property type="entry name" value="DctP_fam"/>
</dbReference>
<dbReference type="InterPro" id="IPR038404">
    <property type="entry name" value="TRAP_DctP_sf"/>
</dbReference>
<dbReference type="PROSITE" id="PS51257">
    <property type="entry name" value="PROKAR_LIPOPROTEIN"/>
    <property type="match status" value="1"/>
</dbReference>
<dbReference type="RefSeq" id="WP_011971693.1">
    <property type="nucleotide sequence ID" value="NC_009633.1"/>
</dbReference>
<dbReference type="STRING" id="293826.Amet_0558"/>
<dbReference type="OrthoDB" id="9815946at2"/>